<dbReference type="GO" id="GO:0005886">
    <property type="term" value="C:plasma membrane"/>
    <property type="evidence" value="ECO:0007669"/>
    <property type="project" value="UniProtKB-SubCell"/>
</dbReference>
<dbReference type="Proteomes" id="UP000176628">
    <property type="component" value="Unassembled WGS sequence"/>
</dbReference>
<dbReference type="AlphaFoldDB" id="A0A1F5G2F6"/>
<dbReference type="PANTHER" id="PTHR33383">
    <property type="entry name" value="MEMBRANE PROTEIN INSERTION EFFICIENCY FACTOR-RELATED"/>
    <property type="match status" value="1"/>
</dbReference>
<comment type="subcellular location">
    <subcellularLocation>
        <location evidence="1">Cell membrane</location>
        <topology evidence="1">Peripheral membrane protein</topology>
        <orientation evidence="1">Cytoplasmic side</orientation>
    </subcellularLocation>
</comment>
<dbReference type="SMART" id="SM01234">
    <property type="entry name" value="Haemolytic"/>
    <property type="match status" value="1"/>
</dbReference>
<keyword evidence="1" id="KW-1003">Cell membrane</keyword>
<name>A0A1F5G2F6_9BACT</name>
<dbReference type="NCBIfam" id="TIGR00278">
    <property type="entry name" value="membrane protein insertion efficiency factor YidD"/>
    <property type="match status" value="1"/>
</dbReference>
<dbReference type="PANTHER" id="PTHR33383:SF1">
    <property type="entry name" value="MEMBRANE PROTEIN INSERTION EFFICIENCY FACTOR-RELATED"/>
    <property type="match status" value="1"/>
</dbReference>
<evidence type="ECO:0000256" key="1">
    <source>
        <dbReference type="HAMAP-Rule" id="MF_00386"/>
    </source>
</evidence>
<reference evidence="2 3" key="1">
    <citation type="journal article" date="2016" name="Nat. Commun.">
        <title>Thousands of microbial genomes shed light on interconnected biogeochemical processes in an aquifer system.</title>
        <authorList>
            <person name="Anantharaman K."/>
            <person name="Brown C.T."/>
            <person name="Hug L.A."/>
            <person name="Sharon I."/>
            <person name="Castelle C.J."/>
            <person name="Probst A.J."/>
            <person name="Thomas B.C."/>
            <person name="Singh A."/>
            <person name="Wilkins M.J."/>
            <person name="Karaoz U."/>
            <person name="Brodie E.L."/>
            <person name="Williams K.H."/>
            <person name="Hubbard S.S."/>
            <person name="Banfield J.F."/>
        </authorList>
    </citation>
    <scope>NUCLEOTIDE SEQUENCE [LARGE SCALE GENOMIC DNA]</scope>
</reference>
<keyword evidence="1" id="KW-0472">Membrane</keyword>
<dbReference type="Pfam" id="PF01809">
    <property type="entry name" value="YidD"/>
    <property type="match status" value="1"/>
</dbReference>
<protein>
    <recommendedName>
        <fullName evidence="1">Putative membrane protein insertion efficiency factor</fullName>
    </recommendedName>
</protein>
<organism evidence="2 3">
    <name type="scientific">Candidatus Curtissbacteria bacterium RBG_16_39_7</name>
    <dbReference type="NCBI Taxonomy" id="1797707"/>
    <lineage>
        <taxon>Bacteria</taxon>
        <taxon>Candidatus Curtissiibacteriota</taxon>
    </lineage>
</organism>
<evidence type="ECO:0000313" key="2">
    <source>
        <dbReference type="EMBL" id="OGD86061.1"/>
    </source>
</evidence>
<comment type="function">
    <text evidence="1">Could be involved in insertion of integral membrane proteins into the membrane.</text>
</comment>
<dbReference type="PROSITE" id="PS51257">
    <property type="entry name" value="PROKAR_LIPOPROTEIN"/>
    <property type="match status" value="1"/>
</dbReference>
<dbReference type="HAMAP" id="MF_00386">
    <property type="entry name" value="UPF0161_YidD"/>
    <property type="match status" value="1"/>
</dbReference>
<accession>A0A1F5G2F6</accession>
<gene>
    <name evidence="2" type="ORF">A2Z23_01295</name>
</gene>
<dbReference type="InterPro" id="IPR002696">
    <property type="entry name" value="Membr_insert_effic_factor_YidD"/>
</dbReference>
<comment type="similarity">
    <text evidence="1">Belongs to the UPF0161 family.</text>
</comment>
<dbReference type="EMBL" id="MFAV01000035">
    <property type="protein sequence ID" value="OGD86061.1"/>
    <property type="molecule type" value="Genomic_DNA"/>
</dbReference>
<comment type="caution">
    <text evidence="2">The sequence shown here is derived from an EMBL/GenBank/DDBJ whole genome shotgun (WGS) entry which is preliminary data.</text>
</comment>
<sequence>MKFLSLFLIKIYKNLIGPFLFLLFGLGTFGCRFYPTCSNYTKEAITRFGFWRGILLGVKRVIRCHPLCKGGFDFLP</sequence>
<proteinExistence type="inferred from homology"/>
<evidence type="ECO:0000313" key="3">
    <source>
        <dbReference type="Proteomes" id="UP000176628"/>
    </source>
</evidence>